<sequence length="128" mass="14362">PPRRRVPPRRLDAVGPSRPADEPRPPSDIPALWGRPGAKPQPPAERPVEQPAEEPAAHAQVRRGQSIVGYKRPELVEIVGRIAEREPDLTDDQIVELVARLLDCPEDEELLVGARLRYAVEQYRHRPG</sequence>
<organism evidence="2 3">
    <name type="scientific">Actinomadura bangladeshensis</name>
    <dbReference type="NCBI Taxonomy" id="453573"/>
    <lineage>
        <taxon>Bacteria</taxon>
        <taxon>Bacillati</taxon>
        <taxon>Actinomycetota</taxon>
        <taxon>Actinomycetes</taxon>
        <taxon>Streptosporangiales</taxon>
        <taxon>Thermomonosporaceae</taxon>
        <taxon>Actinomadura</taxon>
    </lineage>
</organism>
<evidence type="ECO:0000313" key="3">
    <source>
        <dbReference type="Proteomes" id="UP000475532"/>
    </source>
</evidence>
<proteinExistence type="predicted"/>
<feature type="compositionally biased region" description="Low complexity" evidence="1">
    <location>
        <begin position="49"/>
        <end position="59"/>
    </location>
</feature>
<dbReference type="Proteomes" id="UP000475532">
    <property type="component" value="Unassembled WGS sequence"/>
</dbReference>
<name>A0A6L9QYI5_9ACTN</name>
<dbReference type="AlphaFoldDB" id="A0A6L9QYI5"/>
<dbReference type="EMBL" id="JAAGLI010001258">
    <property type="protein sequence ID" value="NEA30012.1"/>
    <property type="molecule type" value="Genomic_DNA"/>
</dbReference>
<protein>
    <submittedName>
        <fullName evidence="2">Uncharacterized protein</fullName>
    </submittedName>
</protein>
<accession>A0A6L9QYI5</accession>
<evidence type="ECO:0000313" key="2">
    <source>
        <dbReference type="EMBL" id="NEA30012.1"/>
    </source>
</evidence>
<feature type="region of interest" description="Disordered" evidence="1">
    <location>
        <begin position="1"/>
        <end position="66"/>
    </location>
</feature>
<gene>
    <name evidence="2" type="ORF">G3I70_47065</name>
</gene>
<comment type="caution">
    <text evidence="2">The sequence shown here is derived from an EMBL/GenBank/DDBJ whole genome shotgun (WGS) entry which is preliminary data.</text>
</comment>
<evidence type="ECO:0000256" key="1">
    <source>
        <dbReference type="SAM" id="MobiDB-lite"/>
    </source>
</evidence>
<feature type="non-terminal residue" evidence="2">
    <location>
        <position position="1"/>
    </location>
</feature>
<reference evidence="2 3" key="1">
    <citation type="submission" date="2020-01" db="EMBL/GenBank/DDBJ databases">
        <title>Insect and environment-associated Actinomycetes.</title>
        <authorList>
            <person name="Currrie C."/>
            <person name="Chevrette M."/>
            <person name="Carlson C."/>
            <person name="Stubbendieck R."/>
            <person name="Wendt-Pienkowski E."/>
        </authorList>
    </citation>
    <scope>NUCLEOTIDE SEQUENCE [LARGE SCALE GENOMIC DNA]</scope>
    <source>
        <strain evidence="2 3">SID10258</strain>
    </source>
</reference>